<comment type="caution">
    <text evidence="5">The sequence shown here is derived from an EMBL/GenBank/DDBJ whole genome shotgun (WGS) entry which is preliminary data.</text>
</comment>
<evidence type="ECO:0000256" key="1">
    <source>
        <dbReference type="SAM" id="Coils"/>
    </source>
</evidence>
<evidence type="ECO:0000256" key="2">
    <source>
        <dbReference type="SAM" id="MobiDB-lite"/>
    </source>
</evidence>
<evidence type="ECO:0000259" key="4">
    <source>
        <dbReference type="Pfam" id="PF09718"/>
    </source>
</evidence>
<dbReference type="PANTHER" id="PTHR34452:SF7">
    <property type="entry name" value="MYOSIN HEAVY CHAIN-RELATED PROTEIN"/>
    <property type="match status" value="1"/>
</dbReference>
<accession>A0ABW1VY02</accession>
<protein>
    <submittedName>
        <fullName evidence="5">Phage tail tape measure protein</fullName>
    </submittedName>
</protein>
<evidence type="ECO:0000259" key="3">
    <source>
        <dbReference type="Pfam" id="PF06791"/>
    </source>
</evidence>
<dbReference type="Proteomes" id="UP001596230">
    <property type="component" value="Unassembled WGS sequence"/>
</dbReference>
<dbReference type="Pfam" id="PF09718">
    <property type="entry name" value="Tape_meas_lam_C"/>
    <property type="match status" value="1"/>
</dbReference>
<keyword evidence="6" id="KW-1185">Reference proteome</keyword>
<dbReference type="EMBL" id="JBHSUB010000006">
    <property type="protein sequence ID" value="MFC6377581.1"/>
    <property type="molecule type" value="Genomic_DNA"/>
</dbReference>
<organism evidence="5 6">
    <name type="scientific">Tatumella terrea</name>
    <dbReference type="NCBI Taxonomy" id="419007"/>
    <lineage>
        <taxon>Bacteria</taxon>
        <taxon>Pseudomonadati</taxon>
        <taxon>Pseudomonadota</taxon>
        <taxon>Gammaproteobacteria</taxon>
        <taxon>Enterobacterales</taxon>
        <taxon>Erwiniaceae</taxon>
        <taxon>Tatumella</taxon>
    </lineage>
</organism>
<feature type="domain" description="Bacteriophage tail tape measure N-terminal" evidence="3">
    <location>
        <begin position="362"/>
        <end position="565"/>
    </location>
</feature>
<dbReference type="InterPro" id="IPR009628">
    <property type="entry name" value="Phage_tape_measure_N"/>
</dbReference>
<name>A0ABW1VY02_9GAMM</name>
<dbReference type="RefSeq" id="WP_385948618.1">
    <property type="nucleotide sequence ID" value="NZ_JBHSUB010000006.1"/>
</dbReference>
<feature type="coiled-coil region" evidence="1">
    <location>
        <begin position="765"/>
        <end position="805"/>
    </location>
</feature>
<keyword evidence="1" id="KW-0175">Coiled coil</keyword>
<dbReference type="Pfam" id="PF06791">
    <property type="entry name" value="TMP_2"/>
    <property type="match status" value="1"/>
</dbReference>
<feature type="compositionally biased region" description="Basic and acidic residues" evidence="2">
    <location>
        <begin position="216"/>
        <end position="233"/>
    </location>
</feature>
<evidence type="ECO:0000313" key="6">
    <source>
        <dbReference type="Proteomes" id="UP001596230"/>
    </source>
</evidence>
<dbReference type="HAMAP" id="MF_04138">
    <property type="entry name" value="TMP_LAMBDA"/>
    <property type="match status" value="1"/>
</dbReference>
<dbReference type="Pfam" id="PF24622">
    <property type="entry name" value="TMP_4"/>
    <property type="match status" value="1"/>
</dbReference>
<dbReference type="InterPro" id="IPR006431">
    <property type="entry name" value="Phage_tape_meas_C"/>
</dbReference>
<evidence type="ECO:0000313" key="5">
    <source>
        <dbReference type="EMBL" id="MFC6377581.1"/>
    </source>
</evidence>
<proteinExistence type="inferred from homology"/>
<dbReference type="NCBIfam" id="TIGR01541">
    <property type="entry name" value="tape_meas_lam_C"/>
    <property type="match status" value="1"/>
</dbReference>
<feature type="region of interest" description="Disordered" evidence="2">
    <location>
        <begin position="216"/>
        <end position="236"/>
    </location>
</feature>
<reference evidence="6" key="1">
    <citation type="journal article" date="2019" name="Int. J. Syst. Evol. Microbiol.">
        <title>The Global Catalogue of Microorganisms (GCM) 10K type strain sequencing project: providing services to taxonomists for standard genome sequencing and annotation.</title>
        <authorList>
            <consortium name="The Broad Institute Genomics Platform"/>
            <consortium name="The Broad Institute Genome Sequencing Center for Infectious Disease"/>
            <person name="Wu L."/>
            <person name="Ma J."/>
        </authorList>
    </citation>
    <scope>NUCLEOTIDE SEQUENCE [LARGE SCALE GENOMIC DNA]</scope>
    <source>
        <strain evidence="6">CGMCC 1.18518</strain>
    </source>
</reference>
<dbReference type="InterPro" id="IPR043680">
    <property type="entry name" value="GpH_LAMBDA"/>
</dbReference>
<sequence length="1177" mass="125804">MAEQTSRLAVIIDSSGAQKSAETLTSALANLSQEGKKAETATDNLSSATKDLNSWLKQGPKAASDASKAIEDEAKSLNSLLEKIRPTNKALSQLDSMSKQLSQSFSKGLINESQFNTYDKILGNLVDKYEKVDDELTGIAQAEREAAAVAKATQQAHEAEALALQKMLDKLDPVSASVRRLEQDQQLLQSALSSGKISGDEYDKYSESIARARKEVTGEAQAERDAAKAREQQEQSFQRMLDKIDPVSSALRNLEKQQNDLSAALSSGKISADQYGLYAQKVDEARREVNGEAQAERDAAKAHDAQVASLQRLVAQLDPLGESFRKLSQQQQQLDDAKSSGMLSTDRYTELSAALTKTRDELQKTAEVSHATAHAMQMLPMQMSYILSGLASGQSPFMVLIQQGGWLTGMFGGLGATIKGVGTYVAGLVNPFTVAAAAVGVLGLAYYEGAAEQEDFRKSLILTGNLVGKTADQLSDMATTISNVTGSTHGQAASVINQVVSAGNIAGDSLQKVSAAIVSISDATGQATDKLVSDFSNIANDPVAAITKLNDQYHFLTLATYNQIKALQDEGDQQDAARVASDAYATELSSRAVDINKNLGTIEAGWRAITIETKGAIDAMLSVGRVQTLQQKLDTEKNGLGVGQWSIYNAGNAHAGGTSSEISILQSAVNLQNDLSGAISSANAATQRQITLQQQSDKDGEQFATAAEKRAKAIKLEKTYLDAGVISLKEYDNRVSRINEMYKDPAAPKQRQGKAYTEDAGSRLVDQLNQQHAALVAQLDTTQKLGTAQQELVKWQTKLDGLSKKQNLTNDEKSLLAHQKQITAAYQRNANDELDQQAKVEARKIADYQNQLSQQLQTAINANAASQQGLGMGSLLAGRYKYLQQLQAQQDTDSNALLNKRDRGDITDSTYQAELTSLRSYYQQRAQIAKEGYAQEDAARQDWQKGLTNGLHNSIDAANDMYRQMSTLAQTAFTGMADSLANFVVTGKASFKDFTTTILTDLAKIEMERALAGIATSIFSFSGTSANAGTAISSTASSTGALGLPTSYTGYDSGGFTGVGGKYDPAGIVHKGEFVFTQEATNRIGKDNLARLMKGYSSGGYVGSPTPSSAVSTNQSSGSNISLGGIVVNVNSQGQASSDSSTGGQSIARQIQAAVVNTINEQANKQGTPLWRAIKGR</sequence>
<gene>
    <name evidence="5" type="ORF">ACFP9W_05665</name>
</gene>
<feature type="domain" description="Bacteriophage tail tape measure C-terminal" evidence="4">
    <location>
        <begin position="941"/>
        <end position="1014"/>
    </location>
</feature>
<dbReference type="PANTHER" id="PTHR34452">
    <property type="entry name" value="MYOSIN HEAVY CHAIN-RELATED PROTEIN"/>
    <property type="match status" value="1"/>
</dbReference>